<dbReference type="AlphaFoldDB" id="A0A6B0TZ04"/>
<accession>A0A6B0TZ04</accession>
<evidence type="ECO:0000256" key="1">
    <source>
        <dbReference type="SAM" id="MobiDB-lite"/>
    </source>
</evidence>
<dbReference type="Proteomes" id="UP000436016">
    <property type="component" value="Unassembled WGS sequence"/>
</dbReference>
<dbReference type="EMBL" id="WUWG01000005">
    <property type="protein sequence ID" value="MXU66254.1"/>
    <property type="molecule type" value="Genomic_DNA"/>
</dbReference>
<evidence type="ECO:0000313" key="2">
    <source>
        <dbReference type="EMBL" id="MXU66254.1"/>
    </source>
</evidence>
<organism evidence="2 3">
    <name type="scientific">Oceanomicrobium pacificus</name>
    <dbReference type="NCBI Taxonomy" id="2692916"/>
    <lineage>
        <taxon>Bacteria</taxon>
        <taxon>Pseudomonadati</taxon>
        <taxon>Pseudomonadota</taxon>
        <taxon>Alphaproteobacteria</taxon>
        <taxon>Rhodobacterales</taxon>
        <taxon>Paracoccaceae</taxon>
        <taxon>Oceanomicrobium</taxon>
    </lineage>
</organism>
<reference evidence="2 3" key="1">
    <citation type="submission" date="2019-12" db="EMBL/GenBank/DDBJ databases">
        <title>Strain KN286 was isolated from seawater, which was collected from Caroline Seamount in the tropical western Pacific.</title>
        <authorList>
            <person name="Wang Q."/>
        </authorList>
    </citation>
    <scope>NUCLEOTIDE SEQUENCE [LARGE SCALE GENOMIC DNA]</scope>
    <source>
        <strain evidence="2 3">KN286</strain>
    </source>
</reference>
<comment type="caution">
    <text evidence="2">The sequence shown here is derived from an EMBL/GenBank/DDBJ whole genome shotgun (WGS) entry which is preliminary data.</text>
</comment>
<protein>
    <submittedName>
        <fullName evidence="2">Uncharacterized protein</fullName>
    </submittedName>
</protein>
<sequence>MAGRGGKALVFTLTAAALLAGGGSLLAQTRVAQPLTGAQPVGSAAAQTAAAAPDAAPRSAIPWLSESVRSRPAPLPVDPDAEPGTADPGIETSRLDGFSRDSVGLLEPRASGFPQDLWRGLTTEEVQARLARSRSAGVPATRALYRKLLLAQSTAPEGGESGAPTEGQLFLARVDKLMEMGALDEADLLITMAGISDQDTFRRHFDISLLTNRASDACGELESSPDLGPTLPVRVFCLARGGDWNAAALSLSLGTELGLISLEQSDLLTYFLDPELFDDEFEPDIPEPLTVLDFILREAVALPRPDDTLPLAFLHADLSPHMPMRARIAAAERLVRSGAITEPLLFAAYRSGRPAASGGVWDRAEAVQDLDHEFSAGEPKRIIDAVKTADGLMRQRGLRLQFAREFNDLLADLRVVESDRDTARCMAEILILGGRPDAAADWLEGHEVPPRLALALSLAGRGTPLEDMAEPDAALDRAVYRAFSGAPDDDPATAELLARLDQGSTGAVMLDTLALLQAGPDVDPGDLERALRVLLTADQERDARRIAIQTLLLSQGMQG</sequence>
<proteinExistence type="predicted"/>
<gene>
    <name evidence="2" type="ORF">GSH16_12445</name>
</gene>
<dbReference type="RefSeq" id="WP_160855572.1">
    <property type="nucleotide sequence ID" value="NZ_WUWG01000005.1"/>
</dbReference>
<keyword evidence="3" id="KW-1185">Reference proteome</keyword>
<feature type="region of interest" description="Disordered" evidence="1">
    <location>
        <begin position="67"/>
        <end position="95"/>
    </location>
</feature>
<name>A0A6B0TZ04_9RHOB</name>
<evidence type="ECO:0000313" key="3">
    <source>
        <dbReference type="Proteomes" id="UP000436016"/>
    </source>
</evidence>